<comment type="caution">
    <text evidence="1">The sequence shown here is derived from an EMBL/GenBank/DDBJ whole genome shotgun (WGS) entry which is preliminary data.</text>
</comment>
<proteinExistence type="predicted"/>
<dbReference type="RefSeq" id="WP_006295975.1">
    <property type="nucleotide sequence ID" value="NZ_AEGR01000001.1"/>
</dbReference>
<organism evidence="1 2">
    <name type="scientific">Hylemonella gracilis ATCC 19624</name>
    <dbReference type="NCBI Taxonomy" id="887062"/>
    <lineage>
        <taxon>Bacteria</taxon>
        <taxon>Pseudomonadati</taxon>
        <taxon>Pseudomonadota</taxon>
        <taxon>Betaproteobacteria</taxon>
        <taxon>Burkholderiales</taxon>
        <taxon>Comamonadaceae</taxon>
        <taxon>Hylemonella</taxon>
    </lineage>
</organism>
<keyword evidence="2" id="KW-1185">Reference proteome</keyword>
<dbReference type="Pfam" id="PF13826">
    <property type="entry name" value="Monooxy_af470-like"/>
    <property type="match status" value="1"/>
</dbReference>
<dbReference type="EMBL" id="AEGR01000001">
    <property type="protein sequence ID" value="EGI78580.1"/>
    <property type="molecule type" value="Genomic_DNA"/>
</dbReference>
<evidence type="ECO:0000313" key="2">
    <source>
        <dbReference type="Proteomes" id="UP000016368"/>
    </source>
</evidence>
<gene>
    <name evidence="1" type="ORF">HGR_00030</name>
</gene>
<accession>F3KNL4</accession>
<sequence length="159" mass="17785">MIHKERLTATLEGDFVVFLIGMRINKPWLIHKWLSVAQAMPRMLKELSQQPELGLLHAEMWFSRTIIQVQYWRSMDQLLAYAKNKDTAHLPAWRAFNKAIGTDGSVGIWHETYQASAGSHENVYVNMPPFGLGKAGVLQPATGGRQSASGRLGAGRETP</sequence>
<dbReference type="Proteomes" id="UP000016368">
    <property type="component" value="Unassembled WGS sequence"/>
</dbReference>
<evidence type="ECO:0000313" key="1">
    <source>
        <dbReference type="EMBL" id="EGI78580.1"/>
    </source>
</evidence>
<dbReference type="AlphaFoldDB" id="F3KNL4"/>
<dbReference type="InterPro" id="IPR025444">
    <property type="entry name" value="Monooxy_af470"/>
</dbReference>
<reference evidence="1 2" key="1">
    <citation type="journal article" date="2011" name="EMBO J.">
        <title>Structural diversity of bacterial flagellar motors.</title>
        <authorList>
            <person name="Chen S."/>
            <person name="Beeby M."/>
            <person name="Murphy G.E."/>
            <person name="Leadbetter J.R."/>
            <person name="Hendrixson D.R."/>
            <person name="Briegel A."/>
            <person name="Li Z."/>
            <person name="Shi J."/>
            <person name="Tocheva E.I."/>
            <person name="Muller A."/>
            <person name="Dobro M.J."/>
            <person name="Jensen G.J."/>
        </authorList>
    </citation>
    <scope>NUCLEOTIDE SEQUENCE [LARGE SCALE GENOMIC DNA]</scope>
    <source>
        <strain evidence="1 2">ATCC 19624</strain>
    </source>
</reference>
<name>F3KNL4_9BURK</name>
<protein>
    <submittedName>
        <fullName evidence="1">Uncharacterized protein</fullName>
    </submittedName>
</protein>
<dbReference type="OrthoDB" id="7566033at2"/>
<dbReference type="STRING" id="887062.HGR_00030"/>
<dbReference type="eggNOG" id="ENOG5030N64">
    <property type="taxonomic scope" value="Bacteria"/>
</dbReference>